<dbReference type="AlphaFoldDB" id="A0A381T4Z6"/>
<dbReference type="Pfam" id="PF03091">
    <property type="entry name" value="CutA1"/>
    <property type="match status" value="1"/>
</dbReference>
<dbReference type="PANTHER" id="PTHR23419:SF8">
    <property type="entry name" value="FI09726P"/>
    <property type="match status" value="1"/>
</dbReference>
<dbReference type="InterPro" id="IPR004323">
    <property type="entry name" value="Ion_tolerance_CutA"/>
</dbReference>
<dbReference type="SUPFAM" id="SSF54913">
    <property type="entry name" value="GlnB-like"/>
    <property type="match status" value="1"/>
</dbReference>
<dbReference type="GO" id="GO:0005507">
    <property type="term" value="F:copper ion binding"/>
    <property type="evidence" value="ECO:0007669"/>
    <property type="project" value="TreeGrafter"/>
</dbReference>
<name>A0A381T4Z6_9ZZZZ</name>
<evidence type="ECO:0000256" key="1">
    <source>
        <dbReference type="ARBA" id="ARBA00010169"/>
    </source>
</evidence>
<accession>A0A381T4Z6</accession>
<evidence type="ECO:0008006" key="3">
    <source>
        <dbReference type="Google" id="ProtNLM"/>
    </source>
</evidence>
<protein>
    <recommendedName>
        <fullName evidence="3">CutA1 divalent ion tolerance protein</fullName>
    </recommendedName>
</protein>
<evidence type="ECO:0000313" key="2">
    <source>
        <dbReference type="EMBL" id="SVA09717.1"/>
    </source>
</evidence>
<dbReference type="PANTHER" id="PTHR23419">
    <property type="entry name" value="DIVALENT CATION TOLERANCE CUTA-RELATED"/>
    <property type="match status" value="1"/>
</dbReference>
<comment type="similarity">
    <text evidence="1">Belongs to the CutA family.</text>
</comment>
<dbReference type="Gene3D" id="3.30.70.120">
    <property type="match status" value="1"/>
</dbReference>
<sequence>MNEHCVIFITVGSKEEAKQLSRGMIEKKLAFCVNTVSGIQSTYHWEGKLHVDDEILLIAKTRQQKYGALENWVKQNHSYDVPEIISLPIQKGLPEYLKAIDDWVTS</sequence>
<reference evidence="2" key="1">
    <citation type="submission" date="2018-05" db="EMBL/GenBank/DDBJ databases">
        <authorList>
            <person name="Lanie J.A."/>
            <person name="Ng W.-L."/>
            <person name="Kazmierczak K.M."/>
            <person name="Andrzejewski T.M."/>
            <person name="Davidsen T.M."/>
            <person name="Wayne K.J."/>
            <person name="Tettelin H."/>
            <person name="Glass J.I."/>
            <person name="Rusch D."/>
            <person name="Podicherti R."/>
            <person name="Tsui H.-C.T."/>
            <person name="Winkler M.E."/>
        </authorList>
    </citation>
    <scope>NUCLEOTIDE SEQUENCE</scope>
</reference>
<dbReference type="EMBL" id="UINC01003844">
    <property type="protein sequence ID" value="SVA09717.1"/>
    <property type="molecule type" value="Genomic_DNA"/>
</dbReference>
<gene>
    <name evidence="2" type="ORF">METZ01_LOCUS62571</name>
</gene>
<dbReference type="GO" id="GO:0010038">
    <property type="term" value="P:response to metal ion"/>
    <property type="evidence" value="ECO:0007669"/>
    <property type="project" value="InterPro"/>
</dbReference>
<dbReference type="InterPro" id="IPR011322">
    <property type="entry name" value="N-reg_PII-like_a/b"/>
</dbReference>
<organism evidence="2">
    <name type="scientific">marine metagenome</name>
    <dbReference type="NCBI Taxonomy" id="408172"/>
    <lineage>
        <taxon>unclassified sequences</taxon>
        <taxon>metagenomes</taxon>
        <taxon>ecological metagenomes</taxon>
    </lineage>
</organism>
<dbReference type="InterPro" id="IPR015867">
    <property type="entry name" value="N-reg_PII/ATP_PRibTrfase_C"/>
</dbReference>
<proteinExistence type="inferred from homology"/>